<dbReference type="InterPro" id="IPR055170">
    <property type="entry name" value="GFO_IDH_MocA-like_dom"/>
</dbReference>
<dbReference type="Gene3D" id="3.30.360.10">
    <property type="entry name" value="Dihydrodipicolinate Reductase, domain 2"/>
    <property type="match status" value="1"/>
</dbReference>
<keyword evidence="1" id="KW-0560">Oxidoreductase</keyword>
<dbReference type="SUPFAM" id="SSF51735">
    <property type="entry name" value="NAD(P)-binding Rossmann-fold domains"/>
    <property type="match status" value="1"/>
</dbReference>
<organism evidence="4 5">
    <name type="scientific">Paenibacillus solani</name>
    <dbReference type="NCBI Taxonomy" id="1705565"/>
    <lineage>
        <taxon>Bacteria</taxon>
        <taxon>Bacillati</taxon>
        <taxon>Bacillota</taxon>
        <taxon>Bacilli</taxon>
        <taxon>Bacillales</taxon>
        <taxon>Paenibacillaceae</taxon>
        <taxon>Paenibacillus</taxon>
    </lineage>
</organism>
<dbReference type="GO" id="GO:0016491">
    <property type="term" value="F:oxidoreductase activity"/>
    <property type="evidence" value="ECO:0007669"/>
    <property type="project" value="UniProtKB-KW"/>
</dbReference>
<feature type="domain" description="Gfo/Idh/MocA-like oxidoreductase N-terminal" evidence="2">
    <location>
        <begin position="4"/>
        <end position="120"/>
    </location>
</feature>
<evidence type="ECO:0000259" key="2">
    <source>
        <dbReference type="Pfam" id="PF01408"/>
    </source>
</evidence>
<evidence type="ECO:0000259" key="3">
    <source>
        <dbReference type="Pfam" id="PF22725"/>
    </source>
</evidence>
<dbReference type="OrthoDB" id="9815825at2"/>
<keyword evidence="5" id="KW-1185">Reference proteome</keyword>
<dbReference type="AlphaFoldDB" id="A0A0M1P6S9"/>
<dbReference type="Proteomes" id="UP000036932">
    <property type="component" value="Unassembled WGS sequence"/>
</dbReference>
<dbReference type="Pfam" id="PF22725">
    <property type="entry name" value="GFO_IDH_MocA_C3"/>
    <property type="match status" value="1"/>
</dbReference>
<name>A0A0M1P6S9_9BACL</name>
<evidence type="ECO:0000313" key="5">
    <source>
        <dbReference type="Proteomes" id="UP000036932"/>
    </source>
</evidence>
<reference evidence="5" key="1">
    <citation type="submission" date="2015-08" db="EMBL/GenBank/DDBJ databases">
        <title>Genome sequencing project for genomic taxonomy and phylogenomics of Bacillus-like bacteria.</title>
        <authorList>
            <person name="Liu B."/>
            <person name="Wang J."/>
            <person name="Zhu Y."/>
            <person name="Liu G."/>
            <person name="Chen Q."/>
            <person name="Chen Z."/>
            <person name="Lan J."/>
            <person name="Che J."/>
            <person name="Ge C."/>
            <person name="Shi H."/>
            <person name="Pan Z."/>
            <person name="Liu X."/>
        </authorList>
    </citation>
    <scope>NUCLEOTIDE SEQUENCE [LARGE SCALE GENOMIC DNA]</scope>
    <source>
        <strain evidence="5">FJAT-22460</strain>
    </source>
</reference>
<dbReference type="InterPro" id="IPR000683">
    <property type="entry name" value="Gfo/Idh/MocA-like_OxRdtase_N"/>
</dbReference>
<feature type="domain" description="GFO/IDH/MocA-like oxidoreductase" evidence="3">
    <location>
        <begin position="130"/>
        <end position="258"/>
    </location>
</feature>
<accession>A0A0M1P6S9</accession>
<dbReference type="EMBL" id="LIUT01000001">
    <property type="protein sequence ID" value="KOR90188.1"/>
    <property type="molecule type" value="Genomic_DNA"/>
</dbReference>
<dbReference type="Gene3D" id="3.40.50.720">
    <property type="entry name" value="NAD(P)-binding Rossmann-like Domain"/>
    <property type="match status" value="1"/>
</dbReference>
<sequence length="370" mass="41262">MKIIKLGMIGSGHVSNRYFEQASIIEGVQVVATCSRHLENAKKKAETYGITRWYDDYRHMMDSEELDAVVVTTPHSMHAEPVLAALERGLHVMNEKPMATSFTDCKQMVSLAEEKGLIFMSLPFDLNPVYLAASEFIDERYIGKITGAEAQLSLPGPWRDNWYYDKSVAHGGAVLDCLAYSVSRLIGLLGPAVSVVAEVNTLIPHRIVGNGKQVNSDVDDNVTLILQFAGGQQAVIRSLWGMSFKQNNTLIYGRKGTLVLNDSGYPLVIHTMEEAVPNAEQVNWRGNESCFVPHHKISEQRNESAIAHFVRCVRTGEQPVQSANQQLHVHEILFGAYQSAETGQRYLLTTSFTLSTPLDPLIWDTRSHYI</sequence>
<dbReference type="GO" id="GO:0000166">
    <property type="term" value="F:nucleotide binding"/>
    <property type="evidence" value="ECO:0007669"/>
    <property type="project" value="InterPro"/>
</dbReference>
<dbReference type="RefSeq" id="WP_054403135.1">
    <property type="nucleotide sequence ID" value="NZ_LIUT01000001.1"/>
</dbReference>
<gene>
    <name evidence="4" type="ORF">AM231_14305</name>
</gene>
<dbReference type="Pfam" id="PF01408">
    <property type="entry name" value="GFO_IDH_MocA"/>
    <property type="match status" value="1"/>
</dbReference>
<dbReference type="InterPro" id="IPR050463">
    <property type="entry name" value="Gfo/Idh/MocA_oxidrdct_glycsds"/>
</dbReference>
<proteinExistence type="predicted"/>
<evidence type="ECO:0000256" key="1">
    <source>
        <dbReference type="ARBA" id="ARBA00023002"/>
    </source>
</evidence>
<evidence type="ECO:0008006" key="6">
    <source>
        <dbReference type="Google" id="ProtNLM"/>
    </source>
</evidence>
<protein>
    <recommendedName>
        <fullName evidence="6">Oxidoreductase</fullName>
    </recommendedName>
</protein>
<dbReference type="InterPro" id="IPR036291">
    <property type="entry name" value="NAD(P)-bd_dom_sf"/>
</dbReference>
<dbReference type="SUPFAM" id="SSF55347">
    <property type="entry name" value="Glyceraldehyde-3-phosphate dehydrogenase-like, C-terminal domain"/>
    <property type="match status" value="1"/>
</dbReference>
<evidence type="ECO:0000313" key="4">
    <source>
        <dbReference type="EMBL" id="KOR90188.1"/>
    </source>
</evidence>
<dbReference type="PATRIC" id="fig|1705565.3.peg.4901"/>
<dbReference type="PANTHER" id="PTHR43818">
    <property type="entry name" value="BCDNA.GH03377"/>
    <property type="match status" value="1"/>
</dbReference>
<dbReference type="PANTHER" id="PTHR43818:SF11">
    <property type="entry name" value="BCDNA.GH03377"/>
    <property type="match status" value="1"/>
</dbReference>
<comment type="caution">
    <text evidence="4">The sequence shown here is derived from an EMBL/GenBank/DDBJ whole genome shotgun (WGS) entry which is preliminary data.</text>
</comment>